<proteinExistence type="predicted"/>
<evidence type="ECO:0000313" key="1">
    <source>
        <dbReference type="EMBL" id="QOV91949.1"/>
    </source>
</evidence>
<sequence length="458" mass="48662">MTHRNTSRRDILKGFGLGVGASLLSPMLNQIMAASAGKPAPRRVVFVTQSNGMNPDHVRPVGVAKTYRDRHPTNDRLIETSIVDKQLHEAIEPLTPFRDRMTLLQGLSGRIGISDHSANYGALGACPGNKGPLWQTIDHAVAAAIPGVVPHVAIGVGANPGVLMNYRLSVSGPGQACPIVCSPELAFKSLFGAVADGADAKAFDQKSNLLDFMAGDVKRAQATLVGDERQKLDGYLAAFESLHKRQREIADMRGKLKEHAPALGAERLRPSASSLILESQFEIGAAALIAGLTNVLLLTSGGGGQGFGEFPELGVPELHGIGHGSAQNGRSAAQCFVDLRRFHTGLIAGLAKKLDAIREGDGTMLDNTVIVYLSDSGEQHHPSLYEWPVVLIGGLGGKLRTAGRFLELPGYGQKEHRTLANLYCTLLHAVGKPVDKFGVPDAMLRETDQTGPIATLLA</sequence>
<organism evidence="1 2">
    <name type="scientific">Humisphaera borealis</name>
    <dbReference type="NCBI Taxonomy" id="2807512"/>
    <lineage>
        <taxon>Bacteria</taxon>
        <taxon>Pseudomonadati</taxon>
        <taxon>Planctomycetota</taxon>
        <taxon>Phycisphaerae</taxon>
        <taxon>Tepidisphaerales</taxon>
        <taxon>Tepidisphaeraceae</taxon>
        <taxon>Humisphaera</taxon>
    </lineage>
</organism>
<dbReference type="Proteomes" id="UP000593765">
    <property type="component" value="Chromosome"/>
</dbReference>
<dbReference type="InterPro" id="IPR006311">
    <property type="entry name" value="TAT_signal"/>
</dbReference>
<dbReference type="AlphaFoldDB" id="A0A7M2X2V3"/>
<dbReference type="PROSITE" id="PS51318">
    <property type="entry name" value="TAT"/>
    <property type="match status" value="1"/>
</dbReference>
<dbReference type="Pfam" id="PF07586">
    <property type="entry name" value="HXXSHH"/>
    <property type="match status" value="1"/>
</dbReference>
<accession>A0A7M2X2V3</accession>
<dbReference type="InterPro" id="IPR011447">
    <property type="entry name" value="DUF1552"/>
</dbReference>
<dbReference type="RefSeq" id="WP_206295271.1">
    <property type="nucleotide sequence ID" value="NZ_CP063458.1"/>
</dbReference>
<gene>
    <name evidence="1" type="ORF">IPV69_11585</name>
</gene>
<evidence type="ECO:0000313" key="2">
    <source>
        <dbReference type="Proteomes" id="UP000593765"/>
    </source>
</evidence>
<dbReference type="KEGG" id="hbs:IPV69_11585"/>
<reference evidence="1 2" key="1">
    <citation type="submission" date="2020-10" db="EMBL/GenBank/DDBJ databases">
        <title>Wide distribution of Phycisphaera-like planctomycetes from WD2101 soil group in peatlands and genome analysis of the first cultivated representative.</title>
        <authorList>
            <person name="Dedysh S.N."/>
            <person name="Beletsky A.V."/>
            <person name="Ivanova A."/>
            <person name="Kulichevskaya I.S."/>
            <person name="Suzina N.E."/>
            <person name="Philippov D.A."/>
            <person name="Rakitin A.L."/>
            <person name="Mardanov A.V."/>
            <person name="Ravin N.V."/>
        </authorList>
    </citation>
    <scope>NUCLEOTIDE SEQUENCE [LARGE SCALE GENOMIC DNA]</scope>
    <source>
        <strain evidence="1 2">M1803</strain>
    </source>
</reference>
<name>A0A7M2X2V3_9BACT</name>
<protein>
    <submittedName>
        <fullName evidence="1">DUF1552 domain-containing protein</fullName>
    </submittedName>
</protein>
<dbReference type="EMBL" id="CP063458">
    <property type="protein sequence ID" value="QOV91949.1"/>
    <property type="molecule type" value="Genomic_DNA"/>
</dbReference>
<keyword evidence="2" id="KW-1185">Reference proteome</keyword>